<dbReference type="EMBL" id="VFFF01000001">
    <property type="protein sequence ID" value="TNY33499.1"/>
    <property type="molecule type" value="Genomic_DNA"/>
</dbReference>
<protein>
    <recommendedName>
        <fullName evidence="3">VOC domain-containing protein</fullName>
    </recommendedName>
</protein>
<dbReference type="Proteomes" id="UP000314011">
    <property type="component" value="Unassembled WGS sequence"/>
</dbReference>
<reference evidence="1 2" key="1">
    <citation type="submission" date="2019-06" db="EMBL/GenBank/DDBJ databases">
        <title>Genome of new Rhodobacteraceae sp. SM1903.</title>
        <authorList>
            <person name="Ren X."/>
        </authorList>
    </citation>
    <scope>NUCLEOTIDE SEQUENCE [LARGE SCALE GENOMIC DNA]</scope>
    <source>
        <strain evidence="1 2">SM1903</strain>
    </source>
</reference>
<proteinExistence type="predicted"/>
<dbReference type="AlphaFoldDB" id="A0A5C5GHU8"/>
<comment type="caution">
    <text evidence="1">The sequence shown here is derived from an EMBL/GenBank/DDBJ whole genome shotgun (WGS) entry which is preliminary data.</text>
</comment>
<dbReference type="OrthoDB" id="2691474at2"/>
<evidence type="ECO:0008006" key="3">
    <source>
        <dbReference type="Google" id="ProtNLM"/>
    </source>
</evidence>
<evidence type="ECO:0000313" key="1">
    <source>
        <dbReference type="EMBL" id="TNY33499.1"/>
    </source>
</evidence>
<keyword evidence="2" id="KW-1185">Reference proteome</keyword>
<evidence type="ECO:0000313" key="2">
    <source>
        <dbReference type="Proteomes" id="UP000314011"/>
    </source>
</evidence>
<sequence>MRILHEMKLLGIRFAHVAPGEDADGIADALKGLGLATADFPEAEGMPGAIFPTTDQSSWVEVWHAGEGMPPGTMLQLIVEDADAAAATAKRSGLNPQGPMDAHGERIYFLALPGGLQMSFQSKL</sequence>
<accession>A0A5C5GHU8</accession>
<dbReference type="InterPro" id="IPR029068">
    <property type="entry name" value="Glyas_Bleomycin-R_OHBP_Dase"/>
</dbReference>
<name>A0A5C5GHU8_9RHOB</name>
<dbReference type="SUPFAM" id="SSF54593">
    <property type="entry name" value="Glyoxalase/Bleomycin resistance protein/Dihydroxybiphenyl dioxygenase"/>
    <property type="match status" value="1"/>
</dbReference>
<dbReference type="RefSeq" id="WP_140194186.1">
    <property type="nucleotide sequence ID" value="NZ_CP065915.1"/>
</dbReference>
<organism evidence="1 2">
    <name type="scientific">Pelagovum pacificum</name>
    <dbReference type="NCBI Taxonomy" id="2588711"/>
    <lineage>
        <taxon>Bacteria</taxon>
        <taxon>Pseudomonadati</taxon>
        <taxon>Pseudomonadota</taxon>
        <taxon>Alphaproteobacteria</taxon>
        <taxon>Rhodobacterales</taxon>
        <taxon>Paracoccaceae</taxon>
        <taxon>Pelagovum</taxon>
    </lineage>
</organism>
<gene>
    <name evidence="1" type="ORF">FHY64_09560</name>
</gene>